<evidence type="ECO:0000313" key="2">
    <source>
        <dbReference type="EMBL" id="AEV69103.1"/>
    </source>
</evidence>
<evidence type="ECO:0000313" key="3">
    <source>
        <dbReference type="Proteomes" id="UP000005435"/>
    </source>
</evidence>
<keyword evidence="1" id="KW-0472">Membrane</keyword>
<organism evidence="2 3">
    <name type="scientific">Acetivibrio clariflavus (strain DSM 19732 / NBRC 101661 / EBR45)</name>
    <name type="common">Clostridium clariflavum</name>
    <dbReference type="NCBI Taxonomy" id="720554"/>
    <lineage>
        <taxon>Bacteria</taxon>
        <taxon>Bacillati</taxon>
        <taxon>Bacillota</taxon>
        <taxon>Clostridia</taxon>
        <taxon>Eubacteriales</taxon>
        <taxon>Oscillospiraceae</taxon>
        <taxon>Acetivibrio</taxon>
    </lineage>
</organism>
<protein>
    <recommendedName>
        <fullName evidence="4">Peptidase M50B-like</fullName>
    </recommendedName>
</protein>
<accession>G8M0M2</accession>
<dbReference type="Proteomes" id="UP000005435">
    <property type="component" value="Chromosome"/>
</dbReference>
<dbReference type="RefSeq" id="WP_014255668.1">
    <property type="nucleotide sequence ID" value="NC_016627.1"/>
</dbReference>
<evidence type="ECO:0008006" key="4">
    <source>
        <dbReference type="Google" id="ProtNLM"/>
    </source>
</evidence>
<feature type="transmembrane region" description="Helical" evidence="1">
    <location>
        <begin position="6"/>
        <end position="24"/>
    </location>
</feature>
<dbReference type="KEGG" id="ccl:Clocl_2533"/>
<reference evidence="3" key="1">
    <citation type="submission" date="2011-12" db="EMBL/GenBank/DDBJ databases">
        <title>Complete sequence of Clostridium clariflavum DSM 19732.</title>
        <authorList>
            <consortium name="US DOE Joint Genome Institute"/>
            <person name="Lucas S."/>
            <person name="Han J."/>
            <person name="Lapidus A."/>
            <person name="Cheng J.-F."/>
            <person name="Goodwin L."/>
            <person name="Pitluck S."/>
            <person name="Peters L."/>
            <person name="Teshima H."/>
            <person name="Detter J.C."/>
            <person name="Han C."/>
            <person name="Tapia R."/>
            <person name="Land M."/>
            <person name="Hauser L."/>
            <person name="Kyrpides N."/>
            <person name="Ivanova N."/>
            <person name="Pagani I."/>
            <person name="Kitzmiller T."/>
            <person name="Lynd L."/>
            <person name="Izquierdo J."/>
            <person name="Woyke T."/>
        </authorList>
    </citation>
    <scope>NUCLEOTIDE SEQUENCE [LARGE SCALE GENOMIC DNA]</scope>
    <source>
        <strain evidence="3">DSM 19732 / NBRC 101661 / EBR45</strain>
    </source>
</reference>
<proteinExistence type="predicted"/>
<feature type="transmembrane region" description="Helical" evidence="1">
    <location>
        <begin position="100"/>
        <end position="118"/>
    </location>
</feature>
<keyword evidence="1" id="KW-1133">Transmembrane helix</keyword>
<reference evidence="2 3" key="2">
    <citation type="journal article" date="2012" name="Stand. Genomic Sci.">
        <title>Complete Genome Sequence of Clostridium clariflavum DSM 19732.</title>
        <authorList>
            <person name="Izquierdo J.A."/>
            <person name="Goodwin L."/>
            <person name="Davenport K.W."/>
            <person name="Teshima H."/>
            <person name="Bruce D."/>
            <person name="Detter C."/>
            <person name="Tapia R."/>
            <person name="Han S."/>
            <person name="Land M."/>
            <person name="Hauser L."/>
            <person name="Jeffries C.D."/>
            <person name="Han J."/>
            <person name="Pitluck S."/>
            <person name="Nolan M."/>
            <person name="Chen A."/>
            <person name="Huntemann M."/>
            <person name="Mavromatis K."/>
            <person name="Mikhailova N."/>
            <person name="Liolios K."/>
            <person name="Woyke T."/>
            <person name="Lynd L.R."/>
        </authorList>
    </citation>
    <scope>NUCLEOTIDE SEQUENCE [LARGE SCALE GENOMIC DNA]</scope>
    <source>
        <strain evidence="3">DSM 19732 / NBRC 101661 / EBR45</strain>
    </source>
</reference>
<dbReference type="HOGENOM" id="CLU_1198125_0_0_9"/>
<feature type="transmembrane region" description="Helical" evidence="1">
    <location>
        <begin position="68"/>
        <end position="93"/>
    </location>
</feature>
<dbReference type="Pfam" id="PF13398">
    <property type="entry name" value="Peptidase_M50B"/>
    <property type="match status" value="1"/>
</dbReference>
<gene>
    <name evidence="2" type="ordered locus">Clocl_2533</name>
</gene>
<dbReference type="eggNOG" id="ENOG502ZTI1">
    <property type="taxonomic scope" value="Bacteria"/>
</dbReference>
<dbReference type="InterPro" id="IPR049500">
    <property type="entry name" value="Peptidase_M50B-like"/>
</dbReference>
<keyword evidence="1" id="KW-0812">Transmembrane</keyword>
<dbReference type="AlphaFoldDB" id="G8M0M2"/>
<feature type="transmembrane region" description="Helical" evidence="1">
    <location>
        <begin position="124"/>
        <end position="141"/>
    </location>
</feature>
<sequence precursor="true">MKNTWRYLLIQTILIILWNQVIVSPFRAVSLIFHKFGHALSAVIFGHGLTVFKTVFGNSRDIIFSGDSWIASFIMANGGYISSILFCLLVFFLKKTKVRKFLLGSTAIIYIVFCIAFASSVETTISALIFSLIVILVLMIQTDGINDLMLDIIGISMAAYVIYDAFVDTILLNLNNRFSIVRSWSANPPGDMVRLAELTGFPVIVWGIIWFAIAVVSVNILLIKVVSKR</sequence>
<evidence type="ECO:0000256" key="1">
    <source>
        <dbReference type="SAM" id="Phobius"/>
    </source>
</evidence>
<feature type="transmembrane region" description="Helical" evidence="1">
    <location>
        <begin position="203"/>
        <end position="223"/>
    </location>
</feature>
<feature type="transmembrane region" description="Helical" evidence="1">
    <location>
        <begin position="148"/>
        <end position="166"/>
    </location>
</feature>
<dbReference type="STRING" id="720554.Clocl_2533"/>
<dbReference type="EMBL" id="CP003065">
    <property type="protein sequence ID" value="AEV69103.1"/>
    <property type="molecule type" value="Genomic_DNA"/>
</dbReference>
<keyword evidence="3" id="KW-1185">Reference proteome</keyword>
<dbReference type="OrthoDB" id="158445at2"/>
<name>G8M0M2_ACECE</name>